<evidence type="ECO:0000256" key="1">
    <source>
        <dbReference type="SAM" id="MobiDB-lite"/>
    </source>
</evidence>
<evidence type="ECO:0000313" key="3">
    <source>
        <dbReference type="Proteomes" id="UP000297299"/>
    </source>
</evidence>
<dbReference type="AlphaFoldDB" id="A0A4Y8DFM1"/>
<accession>A0A4Y8DFM1</accession>
<protein>
    <submittedName>
        <fullName evidence="2">Uncharacterized protein</fullName>
    </submittedName>
</protein>
<name>A0A4Y8DFM1_9HELO</name>
<reference evidence="2 3" key="1">
    <citation type="submission" date="2017-11" db="EMBL/GenBank/DDBJ databases">
        <title>Comparative genomics of Botrytis spp.</title>
        <authorList>
            <person name="Valero-Jimenez C.A."/>
            <person name="Tapia P."/>
            <person name="Veloso J."/>
            <person name="Silva-Moreno E."/>
            <person name="Staats M."/>
            <person name="Valdes J.H."/>
            <person name="Van Kan J.A.L."/>
        </authorList>
    </citation>
    <scope>NUCLEOTIDE SEQUENCE [LARGE SCALE GENOMIC DNA]</scope>
    <source>
        <strain evidence="2 3">MUCL2830</strain>
    </source>
</reference>
<sequence length="61" mass="7007">MSSNIVVAIRLHENDNTNHHNTHSPSTKSREKKNSFLPDMKTNDSYSKETSRSPMKNLVHN</sequence>
<feature type="region of interest" description="Disordered" evidence="1">
    <location>
        <begin position="10"/>
        <end position="61"/>
    </location>
</feature>
<dbReference type="EMBL" id="PHWZ01000033">
    <property type="protein sequence ID" value="TEY81522.1"/>
    <property type="molecule type" value="Genomic_DNA"/>
</dbReference>
<evidence type="ECO:0000313" key="2">
    <source>
        <dbReference type="EMBL" id="TEY81522.1"/>
    </source>
</evidence>
<gene>
    <name evidence="2" type="ORF">BOTCAL_0033g00030</name>
</gene>
<organism evidence="2 3">
    <name type="scientific">Botryotinia calthae</name>
    <dbReference type="NCBI Taxonomy" id="38488"/>
    <lineage>
        <taxon>Eukaryota</taxon>
        <taxon>Fungi</taxon>
        <taxon>Dikarya</taxon>
        <taxon>Ascomycota</taxon>
        <taxon>Pezizomycotina</taxon>
        <taxon>Leotiomycetes</taxon>
        <taxon>Helotiales</taxon>
        <taxon>Sclerotiniaceae</taxon>
        <taxon>Botryotinia</taxon>
    </lineage>
</organism>
<proteinExistence type="predicted"/>
<dbReference type="Proteomes" id="UP000297299">
    <property type="component" value="Unassembled WGS sequence"/>
</dbReference>
<keyword evidence="3" id="KW-1185">Reference proteome</keyword>
<comment type="caution">
    <text evidence="2">The sequence shown here is derived from an EMBL/GenBank/DDBJ whole genome shotgun (WGS) entry which is preliminary data.</text>
</comment>